<dbReference type="AlphaFoldDB" id="E3MN13"/>
<feature type="domain" description="DUF5382" evidence="2">
    <location>
        <begin position="202"/>
        <end position="352"/>
    </location>
</feature>
<feature type="chain" id="PRO_5003177198" description="F-box associated domain-containing protein" evidence="1">
    <location>
        <begin position="19"/>
        <end position="469"/>
    </location>
</feature>
<feature type="domain" description="DUF5382" evidence="4">
    <location>
        <begin position="62"/>
        <end position="193"/>
    </location>
</feature>
<dbReference type="InterPro" id="IPR035415">
    <property type="entry name" value="DUF5382_central"/>
</dbReference>
<protein>
    <recommendedName>
        <fullName evidence="7">F-box associated domain-containing protein</fullName>
    </recommendedName>
</protein>
<dbReference type="HOGENOM" id="CLU_607254_0_0_1"/>
<accession>E3MN13</accession>
<dbReference type="Pfam" id="PF17354">
    <property type="entry name" value="DUF5382"/>
    <property type="match status" value="1"/>
</dbReference>
<evidence type="ECO:0000259" key="2">
    <source>
        <dbReference type="Pfam" id="PF17354"/>
    </source>
</evidence>
<dbReference type="Proteomes" id="UP000008281">
    <property type="component" value="Unassembled WGS sequence"/>
</dbReference>
<dbReference type="Pfam" id="PF20840">
    <property type="entry name" value="DUF5382_N"/>
    <property type="match status" value="1"/>
</dbReference>
<dbReference type="Pfam" id="PF20839">
    <property type="entry name" value="DUF5382_C"/>
    <property type="match status" value="1"/>
</dbReference>
<evidence type="ECO:0000259" key="4">
    <source>
        <dbReference type="Pfam" id="PF20840"/>
    </source>
</evidence>
<dbReference type="InterPro" id="IPR048314">
    <property type="entry name" value="DUF5382_C"/>
</dbReference>
<gene>
    <name evidence="5" type="ORF">CRE_04127</name>
</gene>
<dbReference type="OrthoDB" id="5851645at2759"/>
<keyword evidence="1" id="KW-0732">Signal</keyword>
<dbReference type="InParanoid" id="E3MN13"/>
<feature type="domain" description="DUF5382" evidence="3">
    <location>
        <begin position="361"/>
        <end position="458"/>
    </location>
</feature>
<dbReference type="EMBL" id="DS268458">
    <property type="protein sequence ID" value="EFP05131.1"/>
    <property type="molecule type" value="Genomic_DNA"/>
</dbReference>
<dbReference type="InterPro" id="IPR048313">
    <property type="entry name" value="DUF5382_N"/>
</dbReference>
<dbReference type="OMA" id="SSRRWDQ"/>
<evidence type="ECO:0000259" key="3">
    <source>
        <dbReference type="Pfam" id="PF20839"/>
    </source>
</evidence>
<evidence type="ECO:0000256" key="1">
    <source>
        <dbReference type="SAM" id="SignalP"/>
    </source>
</evidence>
<reference evidence="5" key="1">
    <citation type="submission" date="2007-07" db="EMBL/GenBank/DDBJ databases">
        <title>PCAP assembly of the Caenorhabditis remanei genome.</title>
        <authorList>
            <consortium name="The Caenorhabditis remanei Sequencing Consortium"/>
            <person name="Wilson R.K."/>
        </authorList>
    </citation>
    <scope>NUCLEOTIDE SEQUENCE [LARGE SCALE GENOMIC DNA]</scope>
    <source>
        <strain evidence="5">PB4641</strain>
    </source>
</reference>
<sequence>MRLFVFSTFLFFVGGAHGFFDSIEEDNAPSYFINNFYNNEIPDMNSETVSKPRRLVASEGMPKAAEEMMTRFNRNFLNLLTSENQNNWNQLMEMISPSAYIETCMEPAFGLSIDQFHKWMTHLSRLYSKFELTNSVMEDNSITDITTKLIIRTETRGNVVGADQWTMSASLDSEKGYFVVNTLKMMNDCKSIPTSPPLEPANPFETFISRLKTKLVSDIFLNGGIRYKSLYESLNTYLDPKSEIQACDVGKLSLNQFVEYWYKRYGKVQTYTNHKFEVVKKGTELWIDFAVTYQGESGTVFQDKIRIILNISRLLWIGTLYEFNKIARRIRQRKMSKHDEAQAKLDLSSRRWDQLFHPDISWDTQQAFKELFDQNTFHGYACNACGACNDLGTFQDFGNWLGDQAKFYSNSVPIETRVYAAEEKIGFYAVNTLTARADNSTSNRRVYFEGFYKDDHWQLNHLGFSCNDK</sequence>
<name>E3MN13_CAERE</name>
<feature type="signal peptide" evidence="1">
    <location>
        <begin position="1"/>
        <end position="18"/>
    </location>
</feature>
<evidence type="ECO:0000313" key="6">
    <source>
        <dbReference type="Proteomes" id="UP000008281"/>
    </source>
</evidence>
<organism evidence="6">
    <name type="scientific">Caenorhabditis remanei</name>
    <name type="common">Caenorhabditis vulgaris</name>
    <dbReference type="NCBI Taxonomy" id="31234"/>
    <lineage>
        <taxon>Eukaryota</taxon>
        <taxon>Metazoa</taxon>
        <taxon>Ecdysozoa</taxon>
        <taxon>Nematoda</taxon>
        <taxon>Chromadorea</taxon>
        <taxon>Rhabditida</taxon>
        <taxon>Rhabditina</taxon>
        <taxon>Rhabditomorpha</taxon>
        <taxon>Rhabditoidea</taxon>
        <taxon>Rhabditidae</taxon>
        <taxon>Peloderinae</taxon>
        <taxon>Caenorhabditis</taxon>
    </lineage>
</organism>
<evidence type="ECO:0008006" key="7">
    <source>
        <dbReference type="Google" id="ProtNLM"/>
    </source>
</evidence>
<keyword evidence="6" id="KW-1185">Reference proteome</keyword>
<proteinExistence type="predicted"/>
<dbReference type="eggNOG" id="ENOG502TGFF">
    <property type="taxonomic scope" value="Eukaryota"/>
</dbReference>
<dbReference type="FunCoup" id="E3MN13">
    <property type="interactions" value="477"/>
</dbReference>
<evidence type="ECO:0000313" key="5">
    <source>
        <dbReference type="EMBL" id="EFP05131.1"/>
    </source>
</evidence>